<dbReference type="GO" id="GO:0019901">
    <property type="term" value="F:protein kinase binding"/>
    <property type="evidence" value="ECO:0007669"/>
    <property type="project" value="InterPro"/>
</dbReference>
<evidence type="ECO:0008006" key="6">
    <source>
        <dbReference type="Google" id="ProtNLM"/>
    </source>
</evidence>
<organism evidence="4 5">
    <name type="scientific">Chytriomyces confervae</name>
    <dbReference type="NCBI Taxonomy" id="246404"/>
    <lineage>
        <taxon>Eukaryota</taxon>
        <taxon>Fungi</taxon>
        <taxon>Fungi incertae sedis</taxon>
        <taxon>Chytridiomycota</taxon>
        <taxon>Chytridiomycota incertae sedis</taxon>
        <taxon>Chytridiomycetes</taxon>
        <taxon>Chytridiales</taxon>
        <taxon>Chytriomycetaceae</taxon>
        <taxon>Chytriomyces</taxon>
    </lineage>
</organism>
<dbReference type="AlphaFoldDB" id="A0A507F5W1"/>
<dbReference type="STRING" id="246404.A0A507F5W1"/>
<feature type="compositionally biased region" description="Polar residues" evidence="3">
    <location>
        <begin position="568"/>
        <end position="585"/>
    </location>
</feature>
<evidence type="ECO:0000313" key="4">
    <source>
        <dbReference type="EMBL" id="TPX70768.1"/>
    </source>
</evidence>
<dbReference type="InterPro" id="IPR036915">
    <property type="entry name" value="Cyclin-like_sf"/>
</dbReference>
<dbReference type="EMBL" id="QEAP01000274">
    <property type="protein sequence ID" value="TPX70768.1"/>
    <property type="molecule type" value="Genomic_DNA"/>
</dbReference>
<dbReference type="GO" id="GO:1990130">
    <property type="term" value="C:GATOR1 complex"/>
    <property type="evidence" value="ECO:0007669"/>
    <property type="project" value="TreeGrafter"/>
</dbReference>
<dbReference type="SUPFAM" id="SSF47954">
    <property type="entry name" value="Cyclin-like"/>
    <property type="match status" value="1"/>
</dbReference>
<dbReference type="GO" id="GO:0005774">
    <property type="term" value="C:vacuolar membrane"/>
    <property type="evidence" value="ECO:0007669"/>
    <property type="project" value="TreeGrafter"/>
</dbReference>
<keyword evidence="2" id="KW-0175">Coiled coil</keyword>
<dbReference type="Pfam" id="PF08613">
    <property type="entry name" value="Cyclin"/>
    <property type="match status" value="1"/>
</dbReference>
<evidence type="ECO:0000313" key="5">
    <source>
        <dbReference type="Proteomes" id="UP000320333"/>
    </source>
</evidence>
<dbReference type="GO" id="GO:0010508">
    <property type="term" value="P:positive regulation of autophagy"/>
    <property type="evidence" value="ECO:0007669"/>
    <property type="project" value="TreeGrafter"/>
</dbReference>
<dbReference type="GO" id="GO:0005096">
    <property type="term" value="F:GTPase activator activity"/>
    <property type="evidence" value="ECO:0007669"/>
    <property type="project" value="TreeGrafter"/>
</dbReference>
<dbReference type="CDD" id="cd20558">
    <property type="entry name" value="CYCLIN_ScPCL7-like"/>
    <property type="match status" value="1"/>
</dbReference>
<evidence type="ECO:0000256" key="3">
    <source>
        <dbReference type="SAM" id="MobiDB-lite"/>
    </source>
</evidence>
<dbReference type="Proteomes" id="UP000320333">
    <property type="component" value="Unassembled WGS sequence"/>
</dbReference>
<feature type="compositionally biased region" description="Polar residues" evidence="3">
    <location>
        <begin position="612"/>
        <end position="622"/>
    </location>
</feature>
<gene>
    <name evidence="4" type="ORF">CcCBS67573_g06421</name>
</gene>
<name>A0A507F5W1_9FUNG</name>
<comment type="similarity">
    <text evidence="1">Belongs to the NPR2 family.</text>
</comment>
<dbReference type="OrthoDB" id="338854at2759"/>
<comment type="caution">
    <text evidence="4">The sequence shown here is derived from an EMBL/GenBank/DDBJ whole genome shotgun (WGS) entry which is preliminary data.</text>
</comment>
<dbReference type="InterPro" id="IPR009348">
    <property type="entry name" value="NPR2-like"/>
</dbReference>
<evidence type="ECO:0000256" key="2">
    <source>
        <dbReference type="SAM" id="Coils"/>
    </source>
</evidence>
<accession>A0A507F5W1</accession>
<sequence>MKGFPVLTALFYAEFHPIQGPVVVCSMPDNAITSGKADSRSANPASEDIILFDAISEYVIPKPRLAVNNDHYLSICGLSISAFRSLCNRLVSVMATNTRVIVGHPVSIEDPKYERNAFLFNLVFVFEAHANFQPYEQIVRKMARFLRSLEVESGYLSSKDSKRSIIDLMEKVHEFPIRKECRIFINDFETLNLKLLLPKAPPPRVFDWQVPVQVYSLTGGNEKYWDMTISRVLKYINGALSVKRIAEVADVELGLVRLAVQHLLYYKCVQMVDIFQFSNIYSLEIRCLMDYLDDGNSQSELIEIVKKDVTMPSVSFTRLYTILCGMRKGVTVKEWAEEYDLMALNIDIRRLVVFGTLKGFLFRVHRYPVFCEGDSGEPAFPGLMDTVAENGQQNVDYGKLINYLNGRHHFDVFGANIYERAEDSAYSEIKNGSLSICKNTAENGAPWTEVTNETSSNKHVSSLEKISFREENWRVQLKEKLPETVTVTDPANSNKATSTQPKPTLEPYLPNQPKLDSLAPTPEPGSPNLASRSLAKNKSAIEPSDGELRKRLKTSHPSNQGEFGADIVSSNSGQYSGQSDPSTDSAAFVVSHPTPAQSVSPDSPDPAKPFAQMSSTDEISQTAVPDHFHHAETAALTHMIADMLQRLTSHNDQIPLSSSTLTRFHSRAPPGISILDYLRRIVKYASVERVCLLILLVYIDRVCERNRSFTISSLTVHRFIITGVTVACKALCDSFLQNSMYAKVGGISTKELNVLEVEFLTLIGWDLTAGAERLQDYYRNLVRQHPGFRMVPHAEVVTAAILAETAATGRTNLGDWTGTSKYVEAAEFAENQVEQQRQMQEIQHQALLQQLQLEQHQQRELANQMQSKQHTQLLHQLDLQSAKVVAEIPTADASVPFYDGFSYLNSLESARRELDTRMNA</sequence>
<evidence type="ECO:0000256" key="1">
    <source>
        <dbReference type="ARBA" id="ARBA00008433"/>
    </source>
</evidence>
<dbReference type="InterPro" id="IPR013922">
    <property type="entry name" value="Cyclin_PHO80-like"/>
</dbReference>
<feature type="region of interest" description="Disordered" evidence="3">
    <location>
        <begin position="484"/>
        <end position="622"/>
    </location>
</feature>
<feature type="compositionally biased region" description="Polar residues" evidence="3">
    <location>
        <begin position="485"/>
        <end position="502"/>
    </location>
</feature>
<proteinExistence type="inferred from homology"/>
<keyword evidence="5" id="KW-1185">Reference proteome</keyword>
<dbReference type="GO" id="GO:1904262">
    <property type="term" value="P:negative regulation of TORC1 signaling"/>
    <property type="evidence" value="ECO:0007669"/>
    <property type="project" value="TreeGrafter"/>
</dbReference>
<dbReference type="PANTHER" id="PTHR12991:SF10">
    <property type="entry name" value="GATOR COMPLEX PROTEIN NPRL2"/>
    <property type="match status" value="1"/>
</dbReference>
<feature type="coiled-coil region" evidence="2">
    <location>
        <begin position="839"/>
        <end position="868"/>
    </location>
</feature>
<protein>
    <recommendedName>
        <fullName evidence="6">Cyclin-like domain-containing protein</fullName>
    </recommendedName>
</protein>
<dbReference type="Pfam" id="PF06218">
    <property type="entry name" value="NPR2"/>
    <property type="match status" value="3"/>
</dbReference>
<reference evidence="4 5" key="1">
    <citation type="journal article" date="2019" name="Sci. Rep.">
        <title>Comparative genomics of chytrid fungi reveal insights into the obligate biotrophic and pathogenic lifestyle of Synchytrium endobioticum.</title>
        <authorList>
            <person name="van de Vossenberg B.T.L.H."/>
            <person name="Warris S."/>
            <person name="Nguyen H.D.T."/>
            <person name="van Gent-Pelzer M.P.E."/>
            <person name="Joly D.L."/>
            <person name="van de Geest H.C."/>
            <person name="Bonants P.J.M."/>
            <person name="Smith D.S."/>
            <person name="Levesque C.A."/>
            <person name="van der Lee T.A.J."/>
        </authorList>
    </citation>
    <scope>NUCLEOTIDE SEQUENCE [LARGE SCALE GENOMIC DNA]</scope>
    <source>
        <strain evidence="4 5">CBS 675.73</strain>
    </source>
</reference>
<dbReference type="PANTHER" id="PTHR12991">
    <property type="entry name" value="NITROGEN PERMEASE REGULATOR 2/TUMOR SUPPRESSOR CANDIDATE 4"/>
    <property type="match status" value="1"/>
</dbReference>
<dbReference type="Gene3D" id="1.10.472.10">
    <property type="entry name" value="Cyclin-like"/>
    <property type="match status" value="1"/>
</dbReference>